<evidence type="ECO:0000256" key="1">
    <source>
        <dbReference type="SAM" id="MobiDB-lite"/>
    </source>
</evidence>
<evidence type="ECO:0000313" key="3">
    <source>
        <dbReference type="Proteomes" id="UP000031599"/>
    </source>
</evidence>
<organism evidence="2 3">
    <name type="scientific">Enhygromyxa salina</name>
    <dbReference type="NCBI Taxonomy" id="215803"/>
    <lineage>
        <taxon>Bacteria</taxon>
        <taxon>Pseudomonadati</taxon>
        <taxon>Myxococcota</taxon>
        <taxon>Polyangia</taxon>
        <taxon>Nannocystales</taxon>
        <taxon>Nannocystaceae</taxon>
        <taxon>Enhygromyxa</taxon>
    </lineage>
</organism>
<dbReference type="AlphaFoldDB" id="A0A0C2CS44"/>
<feature type="region of interest" description="Disordered" evidence="1">
    <location>
        <begin position="35"/>
        <end position="71"/>
    </location>
</feature>
<gene>
    <name evidence="2" type="ORF">DB30_01334</name>
</gene>
<name>A0A0C2CS44_9BACT</name>
<proteinExistence type="predicted"/>
<reference evidence="2 3" key="1">
    <citation type="submission" date="2014-12" db="EMBL/GenBank/DDBJ databases">
        <title>Genome assembly of Enhygromyxa salina DSM 15201.</title>
        <authorList>
            <person name="Sharma G."/>
            <person name="Subramanian S."/>
        </authorList>
    </citation>
    <scope>NUCLEOTIDE SEQUENCE [LARGE SCALE GENOMIC DNA]</scope>
    <source>
        <strain evidence="2 3">DSM 15201</strain>
    </source>
</reference>
<accession>A0A0C2CS44</accession>
<evidence type="ECO:0000313" key="2">
    <source>
        <dbReference type="EMBL" id="KIG12475.1"/>
    </source>
</evidence>
<dbReference type="EMBL" id="JMCC02000129">
    <property type="protein sequence ID" value="KIG12475.1"/>
    <property type="molecule type" value="Genomic_DNA"/>
</dbReference>
<feature type="compositionally biased region" description="Polar residues" evidence="1">
    <location>
        <begin position="59"/>
        <end position="71"/>
    </location>
</feature>
<protein>
    <submittedName>
        <fullName evidence="2">Uncharacterized protein</fullName>
    </submittedName>
</protein>
<sequence>MVPRVVAVGGVFSGAHCCCKGLLGLRGHAVKLRSTGPDRAPSWSESVSGAGSAPVGKSARNSEQSTASAGR</sequence>
<dbReference type="Proteomes" id="UP000031599">
    <property type="component" value="Unassembled WGS sequence"/>
</dbReference>
<comment type="caution">
    <text evidence="2">The sequence shown here is derived from an EMBL/GenBank/DDBJ whole genome shotgun (WGS) entry which is preliminary data.</text>
</comment>